<reference evidence="2" key="1">
    <citation type="journal article" date="2023" name="Mol. Phylogenet. Evol.">
        <title>Genome-scale phylogeny and comparative genomics of the fungal order Sordariales.</title>
        <authorList>
            <person name="Hensen N."/>
            <person name="Bonometti L."/>
            <person name="Westerberg I."/>
            <person name="Brannstrom I.O."/>
            <person name="Guillou S."/>
            <person name="Cros-Aarteil S."/>
            <person name="Calhoun S."/>
            <person name="Haridas S."/>
            <person name="Kuo A."/>
            <person name="Mondo S."/>
            <person name="Pangilinan J."/>
            <person name="Riley R."/>
            <person name="LaButti K."/>
            <person name="Andreopoulos B."/>
            <person name="Lipzen A."/>
            <person name="Chen C."/>
            <person name="Yan M."/>
            <person name="Daum C."/>
            <person name="Ng V."/>
            <person name="Clum A."/>
            <person name="Steindorff A."/>
            <person name="Ohm R.A."/>
            <person name="Martin F."/>
            <person name="Silar P."/>
            <person name="Natvig D.O."/>
            <person name="Lalanne C."/>
            <person name="Gautier V."/>
            <person name="Ament-Velasquez S.L."/>
            <person name="Kruys A."/>
            <person name="Hutchinson M.I."/>
            <person name="Powell A.J."/>
            <person name="Barry K."/>
            <person name="Miller A.N."/>
            <person name="Grigoriev I.V."/>
            <person name="Debuchy R."/>
            <person name="Gladieux P."/>
            <person name="Hiltunen Thoren M."/>
            <person name="Johannesson H."/>
        </authorList>
    </citation>
    <scope>NUCLEOTIDE SEQUENCE</scope>
    <source>
        <strain evidence="2">CBS 955.72</strain>
    </source>
</reference>
<dbReference type="AlphaFoldDB" id="A0AAJ0H8E8"/>
<protein>
    <submittedName>
        <fullName evidence="2">Kinase-like protein</fullName>
    </submittedName>
</protein>
<dbReference type="GO" id="GO:0005524">
    <property type="term" value="F:ATP binding"/>
    <property type="evidence" value="ECO:0007669"/>
    <property type="project" value="InterPro"/>
</dbReference>
<sequence>MQVSKGTWNGQRVAIKYIRRDHIGDSYKRALLQMNYELQLMSRPSLCHHRNITKLLAICFDHDEPSAAESPAAVVRPGLLVELAHEQYPDLRYFFDPGANPSRPSHLPFEKSASIIADIADGITALHDHDIVHADLKPENILLFADTVSPGNIIAKVADFGYVGMTTYNNSGERAPLPDSRPSGGTAEWSAPECLQHPDYYRESGSLKHASYQPCADIYSFGLLVCYVALDGQTPLEYAPNLSKSKISDSLLDIAIAKLREHYRHGMMIGGEGSFEEVAIRIAHETLRLDSEARIQSLRSIRSMLFGTEAPPKTNGKFVLNFNLFPQSAHEFKCQGLYALYWSSPPGFRAMVLESFRRLSSGPFGQYVAPEVWACLIEEPEI</sequence>
<dbReference type="Gene3D" id="3.30.200.20">
    <property type="entry name" value="Phosphorylase Kinase, domain 1"/>
    <property type="match status" value="1"/>
</dbReference>
<dbReference type="PROSITE" id="PS50011">
    <property type="entry name" value="PROTEIN_KINASE_DOM"/>
    <property type="match status" value="1"/>
</dbReference>
<comment type="caution">
    <text evidence="2">The sequence shown here is derived from an EMBL/GenBank/DDBJ whole genome shotgun (WGS) entry which is preliminary data.</text>
</comment>
<dbReference type="Pfam" id="PF00069">
    <property type="entry name" value="Pkinase"/>
    <property type="match status" value="1"/>
</dbReference>
<dbReference type="InterPro" id="IPR051681">
    <property type="entry name" value="Ser/Thr_Kinases-Pseudokinases"/>
</dbReference>
<proteinExistence type="predicted"/>
<dbReference type="PANTHER" id="PTHR44329">
    <property type="entry name" value="SERINE/THREONINE-PROTEIN KINASE TNNI3K-RELATED"/>
    <property type="match status" value="1"/>
</dbReference>
<dbReference type="InterPro" id="IPR011009">
    <property type="entry name" value="Kinase-like_dom_sf"/>
</dbReference>
<accession>A0AAJ0H8E8</accession>
<evidence type="ECO:0000313" key="3">
    <source>
        <dbReference type="Proteomes" id="UP001275084"/>
    </source>
</evidence>
<feature type="domain" description="Protein kinase" evidence="1">
    <location>
        <begin position="1"/>
        <end position="306"/>
    </location>
</feature>
<dbReference type="PROSITE" id="PS00108">
    <property type="entry name" value="PROTEIN_KINASE_ST"/>
    <property type="match status" value="1"/>
</dbReference>
<dbReference type="InterPro" id="IPR008271">
    <property type="entry name" value="Ser/Thr_kinase_AS"/>
</dbReference>
<keyword evidence="3" id="KW-1185">Reference proteome</keyword>
<dbReference type="GO" id="GO:0004674">
    <property type="term" value="F:protein serine/threonine kinase activity"/>
    <property type="evidence" value="ECO:0007669"/>
    <property type="project" value="TreeGrafter"/>
</dbReference>
<dbReference type="PANTHER" id="PTHR44329:SF214">
    <property type="entry name" value="PROTEIN KINASE DOMAIN-CONTAINING PROTEIN"/>
    <property type="match status" value="1"/>
</dbReference>
<reference evidence="2" key="2">
    <citation type="submission" date="2023-06" db="EMBL/GenBank/DDBJ databases">
        <authorList>
            <consortium name="Lawrence Berkeley National Laboratory"/>
            <person name="Haridas S."/>
            <person name="Hensen N."/>
            <person name="Bonometti L."/>
            <person name="Westerberg I."/>
            <person name="Brannstrom I.O."/>
            <person name="Guillou S."/>
            <person name="Cros-Aarteil S."/>
            <person name="Calhoun S."/>
            <person name="Kuo A."/>
            <person name="Mondo S."/>
            <person name="Pangilinan J."/>
            <person name="Riley R."/>
            <person name="Labutti K."/>
            <person name="Andreopoulos B."/>
            <person name="Lipzen A."/>
            <person name="Chen C."/>
            <person name="Yanf M."/>
            <person name="Daum C."/>
            <person name="Ng V."/>
            <person name="Clum A."/>
            <person name="Steindorff A."/>
            <person name="Ohm R."/>
            <person name="Martin F."/>
            <person name="Silar P."/>
            <person name="Natvig D."/>
            <person name="Lalanne C."/>
            <person name="Gautier V."/>
            <person name="Ament-Velasquez S.L."/>
            <person name="Kruys A."/>
            <person name="Hutchinson M.I."/>
            <person name="Powell A.J."/>
            <person name="Barry K."/>
            <person name="Miller A.N."/>
            <person name="Grigoriev I.V."/>
            <person name="Debuchy R."/>
            <person name="Gladieux P."/>
            <person name="Thoren M.H."/>
            <person name="Johannesson H."/>
        </authorList>
    </citation>
    <scope>NUCLEOTIDE SEQUENCE</scope>
    <source>
        <strain evidence="2">CBS 955.72</strain>
    </source>
</reference>
<gene>
    <name evidence="2" type="ORF">B0T25DRAFT_463513</name>
</gene>
<name>A0AAJ0H8E8_9PEZI</name>
<keyword evidence="2" id="KW-0418">Kinase</keyword>
<organism evidence="2 3">
    <name type="scientific">Lasiosphaeria hispida</name>
    <dbReference type="NCBI Taxonomy" id="260671"/>
    <lineage>
        <taxon>Eukaryota</taxon>
        <taxon>Fungi</taxon>
        <taxon>Dikarya</taxon>
        <taxon>Ascomycota</taxon>
        <taxon>Pezizomycotina</taxon>
        <taxon>Sordariomycetes</taxon>
        <taxon>Sordariomycetidae</taxon>
        <taxon>Sordariales</taxon>
        <taxon>Lasiosphaeriaceae</taxon>
        <taxon>Lasiosphaeria</taxon>
    </lineage>
</organism>
<dbReference type="SMART" id="SM00220">
    <property type="entry name" value="S_TKc"/>
    <property type="match status" value="1"/>
</dbReference>
<dbReference type="Gene3D" id="1.10.510.10">
    <property type="entry name" value="Transferase(Phosphotransferase) domain 1"/>
    <property type="match status" value="1"/>
</dbReference>
<dbReference type="EMBL" id="JAUIQD010000007">
    <property type="protein sequence ID" value="KAK3343403.1"/>
    <property type="molecule type" value="Genomic_DNA"/>
</dbReference>
<dbReference type="SUPFAM" id="SSF56112">
    <property type="entry name" value="Protein kinase-like (PK-like)"/>
    <property type="match status" value="1"/>
</dbReference>
<evidence type="ECO:0000259" key="1">
    <source>
        <dbReference type="PROSITE" id="PS50011"/>
    </source>
</evidence>
<keyword evidence="2" id="KW-0808">Transferase</keyword>
<dbReference type="InterPro" id="IPR000719">
    <property type="entry name" value="Prot_kinase_dom"/>
</dbReference>
<evidence type="ECO:0000313" key="2">
    <source>
        <dbReference type="EMBL" id="KAK3343403.1"/>
    </source>
</evidence>
<dbReference type="Proteomes" id="UP001275084">
    <property type="component" value="Unassembled WGS sequence"/>
</dbReference>